<evidence type="ECO:0000256" key="2">
    <source>
        <dbReference type="ARBA" id="ARBA00023134"/>
    </source>
</evidence>
<keyword evidence="1 3" id="KW-0547">Nucleotide-binding</keyword>
<gene>
    <name evidence="4" type="ORF">CPZ25_017410</name>
</gene>
<dbReference type="InterPro" id="IPR027417">
    <property type="entry name" value="P-loop_NTPase"/>
</dbReference>
<evidence type="ECO:0000256" key="1">
    <source>
        <dbReference type="ARBA" id="ARBA00022741"/>
    </source>
</evidence>
<dbReference type="Pfam" id="PF10662">
    <property type="entry name" value="PduV-EutP"/>
    <property type="match status" value="1"/>
</dbReference>
<dbReference type="Proteomes" id="UP000218387">
    <property type="component" value="Chromosome"/>
</dbReference>
<dbReference type="GO" id="GO:0005524">
    <property type="term" value="F:ATP binding"/>
    <property type="evidence" value="ECO:0007669"/>
    <property type="project" value="UniProtKB-UniRule"/>
</dbReference>
<proteinExistence type="inferred from homology"/>
<dbReference type="Gene3D" id="3.40.50.300">
    <property type="entry name" value="P-loop containing nucleotide triphosphate hydrolases"/>
    <property type="match status" value="1"/>
</dbReference>
<dbReference type="InterPro" id="IPR012381">
    <property type="entry name" value="EutP_PduV"/>
</dbReference>
<keyword evidence="2" id="KW-0342">GTP-binding</keyword>
<dbReference type="InterPro" id="IPR005225">
    <property type="entry name" value="Small_GTP-bd"/>
</dbReference>
<name>A0A4P9CBW8_EUBML</name>
<dbReference type="KEGG" id="emt:CPZ25_017410"/>
<organism evidence="4 5">
    <name type="scientific">Eubacterium maltosivorans</name>
    <dbReference type="NCBI Taxonomy" id="2041044"/>
    <lineage>
        <taxon>Bacteria</taxon>
        <taxon>Bacillati</taxon>
        <taxon>Bacillota</taxon>
        <taxon>Clostridia</taxon>
        <taxon>Eubacteriales</taxon>
        <taxon>Eubacteriaceae</taxon>
        <taxon>Eubacterium</taxon>
    </lineage>
</organism>
<reference evidence="4 5" key="1">
    <citation type="submission" date="2018-05" db="EMBL/GenBank/DDBJ databases">
        <title>Genome comparison of Eubacterium sp.</title>
        <authorList>
            <person name="Feng Y."/>
            <person name="Sanchez-Andrea I."/>
            <person name="Stams A.J.M."/>
            <person name="De Vos W.M."/>
        </authorList>
    </citation>
    <scope>NUCLEOTIDE SEQUENCE [LARGE SCALE GENOMIC DNA]</scope>
    <source>
        <strain evidence="4 5">YI</strain>
    </source>
</reference>
<evidence type="ECO:0000313" key="5">
    <source>
        <dbReference type="Proteomes" id="UP000218387"/>
    </source>
</evidence>
<accession>A0A4P9CBW8</accession>
<evidence type="ECO:0000256" key="3">
    <source>
        <dbReference type="PIRNR" id="PIRNR036409"/>
    </source>
</evidence>
<dbReference type="PANTHER" id="PTHR40453:SF1">
    <property type="entry name" value="PROTEIN YOEF"/>
    <property type="match status" value="1"/>
</dbReference>
<evidence type="ECO:0000313" key="4">
    <source>
        <dbReference type="EMBL" id="QCT73033.1"/>
    </source>
</evidence>
<dbReference type="PANTHER" id="PTHR40453">
    <property type="entry name" value="PROTEIN YOEF"/>
    <property type="match status" value="1"/>
</dbReference>
<protein>
    <submittedName>
        <fullName evidence="4">GTP-binding protein</fullName>
    </submittedName>
</protein>
<dbReference type="AlphaFoldDB" id="A0A4P9CBW8"/>
<keyword evidence="5" id="KW-1185">Reference proteome</keyword>
<dbReference type="PIRSF" id="PIRSF036409">
    <property type="entry name" value="EutP_PduV"/>
    <property type="match status" value="1"/>
</dbReference>
<dbReference type="GO" id="GO:0005525">
    <property type="term" value="F:GTP binding"/>
    <property type="evidence" value="ECO:0007669"/>
    <property type="project" value="UniProtKB-KW"/>
</dbReference>
<dbReference type="EMBL" id="CP029487">
    <property type="protein sequence ID" value="QCT73033.1"/>
    <property type="molecule type" value="Genomic_DNA"/>
</dbReference>
<dbReference type="CDD" id="cd00882">
    <property type="entry name" value="Ras_like_GTPase"/>
    <property type="match status" value="1"/>
</dbReference>
<comment type="similarity">
    <text evidence="3">Belongs to the EutP/PduV family.</text>
</comment>
<dbReference type="GO" id="GO:0006576">
    <property type="term" value="P:biogenic amine metabolic process"/>
    <property type="evidence" value="ECO:0007669"/>
    <property type="project" value="InterPro"/>
</dbReference>
<sequence>MASNRNRVALVGKIGCGKTTLMQRLTQQEIHYAKTQQVTYTEDFIDTPGEFIEMPFFCRQAINVSCDAGLVIVVISSVDTQNTIPPNFVFTFNIPAIGVITKIDREDADMKRSYRFMDFAGVNKKKIYEVSAITGEGIEALEEAIHSYMDKHRSKK</sequence>
<dbReference type="SUPFAM" id="SSF52540">
    <property type="entry name" value="P-loop containing nucleoside triphosphate hydrolases"/>
    <property type="match status" value="1"/>
</dbReference>
<dbReference type="NCBIfam" id="TIGR00231">
    <property type="entry name" value="small_GTP"/>
    <property type="match status" value="1"/>
</dbReference>
<dbReference type="RefSeq" id="WP_074617682.1">
    <property type="nucleotide sequence ID" value="NZ_CABJDW020000007.1"/>
</dbReference>